<dbReference type="EMBL" id="CP133615">
    <property type="protein sequence ID" value="WMV25997.1"/>
    <property type="molecule type" value="Genomic_DNA"/>
</dbReference>
<proteinExistence type="predicted"/>
<organism evidence="1 2">
    <name type="scientific">Solanum verrucosum</name>
    <dbReference type="NCBI Taxonomy" id="315347"/>
    <lineage>
        <taxon>Eukaryota</taxon>
        <taxon>Viridiplantae</taxon>
        <taxon>Streptophyta</taxon>
        <taxon>Embryophyta</taxon>
        <taxon>Tracheophyta</taxon>
        <taxon>Spermatophyta</taxon>
        <taxon>Magnoliopsida</taxon>
        <taxon>eudicotyledons</taxon>
        <taxon>Gunneridae</taxon>
        <taxon>Pentapetalae</taxon>
        <taxon>asterids</taxon>
        <taxon>lamiids</taxon>
        <taxon>Solanales</taxon>
        <taxon>Solanaceae</taxon>
        <taxon>Solanoideae</taxon>
        <taxon>Solaneae</taxon>
        <taxon>Solanum</taxon>
    </lineage>
</organism>
<dbReference type="InterPro" id="IPR036047">
    <property type="entry name" value="F-box-like_dom_sf"/>
</dbReference>
<dbReference type="PANTHER" id="PTHR32278">
    <property type="entry name" value="F-BOX DOMAIN-CONTAINING PROTEIN"/>
    <property type="match status" value="1"/>
</dbReference>
<evidence type="ECO:0000313" key="2">
    <source>
        <dbReference type="Proteomes" id="UP001234989"/>
    </source>
</evidence>
<dbReference type="InterPro" id="IPR025886">
    <property type="entry name" value="PP2-like"/>
</dbReference>
<dbReference type="Pfam" id="PF14299">
    <property type="entry name" value="PP2"/>
    <property type="match status" value="1"/>
</dbReference>
<keyword evidence="2" id="KW-1185">Reference proteome</keyword>
<dbReference type="AlphaFoldDB" id="A0AAF0QNM8"/>
<reference evidence="1" key="1">
    <citation type="submission" date="2023-08" db="EMBL/GenBank/DDBJ databases">
        <title>A de novo genome assembly of Solanum verrucosum Schlechtendal, a Mexican diploid species geographically isolated from the other diploid A-genome species in potato relatives.</title>
        <authorList>
            <person name="Hosaka K."/>
        </authorList>
    </citation>
    <scope>NUCLEOTIDE SEQUENCE</scope>
    <source>
        <tissue evidence="1">Young leaves</tissue>
    </source>
</reference>
<accession>A0AAF0QNM8</accession>
<gene>
    <name evidence="1" type="ORF">MTR67_019382</name>
</gene>
<name>A0AAF0QNM8_SOLVR</name>
<sequence>MNFSESIAPMNYFEELPEGCIFEIISKTTPTDVVRSTILSIEFKLVAKSDEIRGIFLTSNYQRNIDRSKFPPICNTKELFLSLCDSPILLDNDRLSFFLDKHSGKKCFMITARKLNIFASDDIRSWRWNTHPNSKFISLSFP</sequence>
<dbReference type="PANTHER" id="PTHR32278:SF111">
    <property type="entry name" value="F-BOX PROTEIN PP2-B12-RELATED"/>
    <property type="match status" value="1"/>
</dbReference>
<protein>
    <submittedName>
        <fullName evidence="1">Uncharacterized protein</fullName>
    </submittedName>
</protein>
<dbReference type="SUPFAM" id="SSF81383">
    <property type="entry name" value="F-box domain"/>
    <property type="match status" value="1"/>
</dbReference>
<dbReference type="Proteomes" id="UP001234989">
    <property type="component" value="Chromosome 4"/>
</dbReference>
<evidence type="ECO:0000313" key="1">
    <source>
        <dbReference type="EMBL" id="WMV25997.1"/>
    </source>
</evidence>